<protein>
    <recommendedName>
        <fullName evidence="1">Cupin type-2 domain-containing protein</fullName>
    </recommendedName>
</protein>
<dbReference type="InterPro" id="IPR013096">
    <property type="entry name" value="Cupin_2"/>
</dbReference>
<feature type="domain" description="Cupin type-2" evidence="1">
    <location>
        <begin position="85"/>
        <end position="146"/>
    </location>
</feature>
<reference evidence="2" key="1">
    <citation type="submission" date="2020-02" db="EMBL/GenBank/DDBJ databases">
        <authorList>
            <person name="Meier V. D."/>
        </authorList>
    </citation>
    <scope>NUCLEOTIDE SEQUENCE</scope>
    <source>
        <strain evidence="2">AVDCRST_MAG85</strain>
    </source>
</reference>
<organism evidence="2">
    <name type="scientific">uncultured Solirubrobacteraceae bacterium</name>
    <dbReference type="NCBI Taxonomy" id="1162706"/>
    <lineage>
        <taxon>Bacteria</taxon>
        <taxon>Bacillati</taxon>
        <taxon>Actinomycetota</taxon>
        <taxon>Thermoleophilia</taxon>
        <taxon>Solirubrobacterales</taxon>
        <taxon>Solirubrobacteraceae</taxon>
        <taxon>environmental samples</taxon>
    </lineage>
</organism>
<dbReference type="Gene3D" id="2.60.120.10">
    <property type="entry name" value="Jelly Rolls"/>
    <property type="match status" value="1"/>
</dbReference>
<proteinExistence type="predicted"/>
<accession>A0A6J4TMK4</accession>
<gene>
    <name evidence="2" type="ORF">AVDCRST_MAG85-3351</name>
</gene>
<sequence length="195" mass="20958">GATHLVRAGIVRIVDTWVEALGPPRPYERETAAGRVELGEPSPRPDRIVSVDDVEAREGIHGRPGTWRRDLGRAAGSAVTGIAHIVVAAGKESAPPHAHSAEEELFAVLAGSGVAVIGDEEEPVRAGSIFAMPAGEGVAHCLRASEEGLTFLAYGQRDPRDTIWYPRSRKLAIRAFGLRVRIDESLDYWDGEPPS</sequence>
<dbReference type="InterPro" id="IPR011051">
    <property type="entry name" value="RmlC_Cupin_sf"/>
</dbReference>
<evidence type="ECO:0000259" key="1">
    <source>
        <dbReference type="Pfam" id="PF07883"/>
    </source>
</evidence>
<dbReference type="InterPro" id="IPR014710">
    <property type="entry name" value="RmlC-like_jellyroll"/>
</dbReference>
<dbReference type="CDD" id="cd02224">
    <property type="entry name" value="cupin_SPO2919-like"/>
    <property type="match status" value="1"/>
</dbReference>
<dbReference type="SUPFAM" id="SSF51182">
    <property type="entry name" value="RmlC-like cupins"/>
    <property type="match status" value="1"/>
</dbReference>
<feature type="non-terminal residue" evidence="2">
    <location>
        <position position="1"/>
    </location>
</feature>
<name>A0A6J4TMK4_9ACTN</name>
<dbReference type="EMBL" id="CADCVT010000371">
    <property type="protein sequence ID" value="CAA9527302.1"/>
    <property type="molecule type" value="Genomic_DNA"/>
</dbReference>
<dbReference type="Pfam" id="PF07883">
    <property type="entry name" value="Cupin_2"/>
    <property type="match status" value="1"/>
</dbReference>
<dbReference type="AlphaFoldDB" id="A0A6J4TMK4"/>
<evidence type="ECO:0000313" key="2">
    <source>
        <dbReference type="EMBL" id="CAA9527302.1"/>
    </source>
</evidence>